<dbReference type="Proteomes" id="UP001469553">
    <property type="component" value="Unassembled WGS sequence"/>
</dbReference>
<sequence>MEWKPRGRSTFYRRKPWNLSPVFTCVMFIRVWKLQPPCLSFEPPFCFQLQTQLLKSRHNLTSEDHKPACPPSSVISPTTVEFPGREETHFLSASSHQADMGKDLLLSPPGLTKNSTSRDPNFACCSSPGSSPTLKTVS</sequence>
<evidence type="ECO:0000313" key="2">
    <source>
        <dbReference type="EMBL" id="MEQ2286158.1"/>
    </source>
</evidence>
<accession>A0ABV0XXS8</accession>
<organism evidence="2 3">
    <name type="scientific">Ameca splendens</name>
    <dbReference type="NCBI Taxonomy" id="208324"/>
    <lineage>
        <taxon>Eukaryota</taxon>
        <taxon>Metazoa</taxon>
        <taxon>Chordata</taxon>
        <taxon>Craniata</taxon>
        <taxon>Vertebrata</taxon>
        <taxon>Euteleostomi</taxon>
        <taxon>Actinopterygii</taxon>
        <taxon>Neopterygii</taxon>
        <taxon>Teleostei</taxon>
        <taxon>Neoteleostei</taxon>
        <taxon>Acanthomorphata</taxon>
        <taxon>Ovalentaria</taxon>
        <taxon>Atherinomorphae</taxon>
        <taxon>Cyprinodontiformes</taxon>
        <taxon>Goodeidae</taxon>
        <taxon>Ameca</taxon>
    </lineage>
</organism>
<reference evidence="2 3" key="1">
    <citation type="submission" date="2021-06" db="EMBL/GenBank/DDBJ databases">
        <authorList>
            <person name="Palmer J.M."/>
        </authorList>
    </citation>
    <scope>NUCLEOTIDE SEQUENCE [LARGE SCALE GENOMIC DNA]</scope>
    <source>
        <strain evidence="2 3">AS_MEX2019</strain>
        <tissue evidence="2">Muscle</tissue>
    </source>
</reference>
<comment type="caution">
    <text evidence="2">The sequence shown here is derived from an EMBL/GenBank/DDBJ whole genome shotgun (WGS) entry which is preliminary data.</text>
</comment>
<keyword evidence="3" id="KW-1185">Reference proteome</keyword>
<name>A0ABV0XXS8_9TELE</name>
<gene>
    <name evidence="2" type="ORF">AMECASPLE_039314</name>
</gene>
<proteinExistence type="predicted"/>
<feature type="compositionally biased region" description="Polar residues" evidence="1">
    <location>
        <begin position="127"/>
        <end position="138"/>
    </location>
</feature>
<evidence type="ECO:0000256" key="1">
    <source>
        <dbReference type="SAM" id="MobiDB-lite"/>
    </source>
</evidence>
<dbReference type="EMBL" id="JAHRIP010017481">
    <property type="protein sequence ID" value="MEQ2286158.1"/>
    <property type="molecule type" value="Genomic_DNA"/>
</dbReference>
<evidence type="ECO:0000313" key="3">
    <source>
        <dbReference type="Proteomes" id="UP001469553"/>
    </source>
</evidence>
<feature type="region of interest" description="Disordered" evidence="1">
    <location>
        <begin position="102"/>
        <end position="138"/>
    </location>
</feature>
<protein>
    <submittedName>
        <fullName evidence="2">Uncharacterized protein</fullName>
    </submittedName>
</protein>